<dbReference type="Gene3D" id="3.40.50.150">
    <property type="entry name" value="Vaccinia Virus protein VP39"/>
    <property type="match status" value="1"/>
</dbReference>
<name>A0ABN3PW07_9ACTN</name>
<proteinExistence type="predicted"/>
<dbReference type="GO" id="GO:0008168">
    <property type="term" value="F:methyltransferase activity"/>
    <property type="evidence" value="ECO:0007669"/>
    <property type="project" value="UniProtKB-KW"/>
</dbReference>
<dbReference type="EMBL" id="BAAARJ010000004">
    <property type="protein sequence ID" value="GAA2602473.1"/>
    <property type="molecule type" value="Genomic_DNA"/>
</dbReference>
<dbReference type="SUPFAM" id="SSF53335">
    <property type="entry name" value="S-adenosyl-L-methionine-dependent methyltransferases"/>
    <property type="match status" value="1"/>
</dbReference>
<dbReference type="PROSITE" id="PS00092">
    <property type="entry name" value="N6_MTASE"/>
    <property type="match status" value="1"/>
</dbReference>
<gene>
    <name evidence="3" type="ORF">GCM10009863_14790</name>
</gene>
<dbReference type="PANTHER" id="PTHR18895:SF74">
    <property type="entry name" value="MTRF1L RELEASE FACTOR GLUTAMINE METHYLTRANSFERASE"/>
    <property type="match status" value="1"/>
</dbReference>
<evidence type="ECO:0000313" key="4">
    <source>
        <dbReference type="Proteomes" id="UP001501447"/>
    </source>
</evidence>
<feature type="region of interest" description="Disordered" evidence="1">
    <location>
        <begin position="1"/>
        <end position="23"/>
    </location>
</feature>
<accession>A0ABN3PW07</accession>
<feature type="region of interest" description="Disordered" evidence="1">
    <location>
        <begin position="128"/>
        <end position="151"/>
    </location>
</feature>
<dbReference type="PANTHER" id="PTHR18895">
    <property type="entry name" value="HEMK METHYLTRANSFERASE"/>
    <property type="match status" value="1"/>
</dbReference>
<dbReference type="InterPro" id="IPR029063">
    <property type="entry name" value="SAM-dependent_MTases_sf"/>
</dbReference>
<dbReference type="Proteomes" id="UP001501447">
    <property type="component" value="Unassembled WGS sequence"/>
</dbReference>
<feature type="domain" description="Methyltransferase small" evidence="2">
    <location>
        <begin position="245"/>
        <end position="324"/>
    </location>
</feature>
<dbReference type="InterPro" id="IPR007848">
    <property type="entry name" value="Small_mtfrase_dom"/>
</dbReference>
<dbReference type="GO" id="GO:0032259">
    <property type="term" value="P:methylation"/>
    <property type="evidence" value="ECO:0007669"/>
    <property type="project" value="UniProtKB-KW"/>
</dbReference>
<comment type="caution">
    <text evidence="3">The sequence shown here is derived from an EMBL/GenBank/DDBJ whole genome shotgun (WGS) entry which is preliminary data.</text>
</comment>
<organism evidence="3 4">
    <name type="scientific">Streptomyces axinellae</name>
    <dbReference type="NCBI Taxonomy" id="552788"/>
    <lineage>
        <taxon>Bacteria</taxon>
        <taxon>Bacillati</taxon>
        <taxon>Actinomycetota</taxon>
        <taxon>Actinomycetes</taxon>
        <taxon>Kitasatosporales</taxon>
        <taxon>Streptomycetaceae</taxon>
        <taxon>Streptomyces</taxon>
    </lineage>
</organism>
<dbReference type="InterPro" id="IPR050320">
    <property type="entry name" value="N5-glutamine_MTase"/>
</dbReference>
<feature type="compositionally biased region" description="Low complexity" evidence="1">
    <location>
        <begin position="128"/>
        <end position="146"/>
    </location>
</feature>
<evidence type="ECO:0000256" key="1">
    <source>
        <dbReference type="SAM" id="MobiDB-lite"/>
    </source>
</evidence>
<evidence type="ECO:0000313" key="3">
    <source>
        <dbReference type="EMBL" id="GAA2602473.1"/>
    </source>
</evidence>
<evidence type="ECO:0000259" key="2">
    <source>
        <dbReference type="Pfam" id="PF05175"/>
    </source>
</evidence>
<reference evidence="3 4" key="1">
    <citation type="journal article" date="2019" name="Int. J. Syst. Evol. Microbiol.">
        <title>The Global Catalogue of Microorganisms (GCM) 10K type strain sequencing project: providing services to taxonomists for standard genome sequencing and annotation.</title>
        <authorList>
            <consortium name="The Broad Institute Genomics Platform"/>
            <consortium name="The Broad Institute Genome Sequencing Center for Infectious Disease"/>
            <person name="Wu L."/>
            <person name="Ma J."/>
        </authorList>
    </citation>
    <scope>NUCLEOTIDE SEQUENCE [LARGE SCALE GENOMIC DNA]</scope>
    <source>
        <strain evidence="3 4">JCM 16373</strain>
    </source>
</reference>
<sequence>MRTVNEQETAEVGQGTGERVHWSEDGAERSALWRSESGARPPGKVTVADDRMTADAAYKLACEGTALLWRGDYHGARQLLAALARRVDRKPPKQGATPSESFHLYRQARSRRARVLGMLLVPLHAPGAPDAPSAAGTPGATGATSESARDEHRAYAVPLRRAPDVAQACEEAYGPPVAELTLVPLRELQGVLGAHEWRRKGVPVEALGGDRVHPRHGVFSPVRGEYVELVARAPLPPGEPGSLVAFDIGTGTGVLAAVLARRGIGRVIATDLGERALECARENVRGLGVRETVEVVRADLFPGPGAYTGRADLAVCNPPWLPAKPTSVLEQAVYDPGSRMLRGFLDGLAARLAPRGEGWLILSDLAEHLGLRSRDELLSWIGNAGLRVTDRLDVRPGHPRAGDRSDPLHAARAAETTSLWRLSSAPDPGPEPTVG</sequence>
<keyword evidence="4" id="KW-1185">Reference proteome</keyword>
<dbReference type="InterPro" id="IPR002052">
    <property type="entry name" value="DNA_methylase_N6_adenine_CS"/>
</dbReference>
<protein>
    <submittedName>
        <fullName evidence="3">Class I SAM-dependent methyltransferase</fullName>
    </submittedName>
</protein>
<dbReference type="Pfam" id="PF05175">
    <property type="entry name" value="MTS"/>
    <property type="match status" value="1"/>
</dbReference>
<dbReference type="CDD" id="cd02440">
    <property type="entry name" value="AdoMet_MTases"/>
    <property type="match status" value="1"/>
</dbReference>
<keyword evidence="3" id="KW-0808">Transferase</keyword>
<keyword evidence="3" id="KW-0489">Methyltransferase</keyword>